<protein>
    <recommendedName>
        <fullName evidence="4">Penicillin-binding protein 1A</fullName>
        <ecNumber evidence="21">2.4.99.28</ecNumber>
        <ecNumber evidence="3">3.4.16.4</ecNumber>
    </recommendedName>
</protein>
<keyword evidence="17" id="KW-0046">Antibiotic resistance</keyword>
<dbReference type="InterPro" id="IPR036950">
    <property type="entry name" value="PBP_transglycosylase"/>
</dbReference>
<dbReference type="Pfam" id="PF00912">
    <property type="entry name" value="Transgly"/>
    <property type="match status" value="1"/>
</dbReference>
<evidence type="ECO:0000256" key="13">
    <source>
        <dbReference type="ARBA" id="ARBA00022968"/>
    </source>
</evidence>
<evidence type="ECO:0000256" key="19">
    <source>
        <dbReference type="ARBA" id="ARBA00023316"/>
    </source>
</evidence>
<dbReference type="Pfam" id="PF00905">
    <property type="entry name" value="Transpeptidase"/>
    <property type="match status" value="1"/>
</dbReference>
<evidence type="ECO:0000256" key="2">
    <source>
        <dbReference type="ARBA" id="ARBA00004401"/>
    </source>
</evidence>
<evidence type="ECO:0000256" key="1">
    <source>
        <dbReference type="ARBA" id="ARBA00002624"/>
    </source>
</evidence>
<dbReference type="InterPro" id="IPR012338">
    <property type="entry name" value="Beta-lactam/transpept-like"/>
</dbReference>
<keyword evidence="8 27" id="KW-0328">Glycosyltransferase</keyword>
<dbReference type="GO" id="GO:0016757">
    <property type="term" value="F:glycosyltransferase activity"/>
    <property type="evidence" value="ECO:0007669"/>
    <property type="project" value="UniProtKB-KW"/>
</dbReference>
<comment type="catalytic activity">
    <reaction evidence="20">
        <text>Preferential cleavage: (Ac)2-L-Lys-D-Ala-|-D-Ala. Also transpeptidation of peptidyl-alanyl moieties that are N-acyl substituents of D-alanine.</text>
        <dbReference type="EC" id="3.4.16.4"/>
    </reaction>
</comment>
<proteinExistence type="predicted"/>
<keyword evidence="28" id="KW-1185">Reference proteome</keyword>
<evidence type="ECO:0000256" key="18">
    <source>
        <dbReference type="ARBA" id="ARBA00023268"/>
    </source>
</evidence>
<keyword evidence="16 24" id="KW-0472">Membrane</keyword>
<evidence type="ECO:0000256" key="9">
    <source>
        <dbReference type="ARBA" id="ARBA00022679"/>
    </source>
</evidence>
<feature type="region of interest" description="Disordered" evidence="23">
    <location>
        <begin position="697"/>
        <end position="751"/>
    </location>
</feature>
<evidence type="ECO:0000256" key="3">
    <source>
        <dbReference type="ARBA" id="ARBA00012448"/>
    </source>
</evidence>
<dbReference type="InterPro" id="IPR023346">
    <property type="entry name" value="Lysozyme-like_dom_sf"/>
</dbReference>
<dbReference type="SUPFAM" id="SSF53955">
    <property type="entry name" value="Lysozyme-like"/>
    <property type="match status" value="1"/>
</dbReference>
<keyword evidence="15 24" id="KW-1133">Transmembrane helix</keyword>
<evidence type="ECO:0000313" key="27">
    <source>
        <dbReference type="EMBL" id="MFM9413238.1"/>
    </source>
</evidence>
<keyword evidence="14" id="KW-0573">Peptidoglycan synthesis</keyword>
<evidence type="ECO:0000256" key="7">
    <source>
        <dbReference type="ARBA" id="ARBA00022670"/>
    </source>
</evidence>
<comment type="subcellular location">
    <subcellularLocation>
        <location evidence="2">Cell membrane</location>
        <topology evidence="2">Single-pass type II membrane protein</topology>
    </subcellularLocation>
</comment>
<name>A0ABW9GYP0_9FIRM</name>
<keyword evidence="5" id="KW-1003">Cell membrane</keyword>
<evidence type="ECO:0000259" key="25">
    <source>
        <dbReference type="Pfam" id="PF00905"/>
    </source>
</evidence>
<evidence type="ECO:0000256" key="16">
    <source>
        <dbReference type="ARBA" id="ARBA00023136"/>
    </source>
</evidence>
<evidence type="ECO:0000256" key="5">
    <source>
        <dbReference type="ARBA" id="ARBA00022475"/>
    </source>
</evidence>
<evidence type="ECO:0000259" key="26">
    <source>
        <dbReference type="Pfam" id="PF00912"/>
    </source>
</evidence>
<evidence type="ECO:0000256" key="11">
    <source>
        <dbReference type="ARBA" id="ARBA00022801"/>
    </source>
</evidence>
<keyword evidence="19" id="KW-0961">Cell wall biogenesis/degradation</keyword>
<keyword evidence="7" id="KW-0645">Protease</keyword>
<organism evidence="27 28">
    <name type="scientific">Peptococcus simiae</name>
    <dbReference type="NCBI Taxonomy" id="1643805"/>
    <lineage>
        <taxon>Bacteria</taxon>
        <taxon>Bacillati</taxon>
        <taxon>Bacillota</taxon>
        <taxon>Clostridia</taxon>
        <taxon>Eubacteriales</taxon>
        <taxon>Peptococcaceae</taxon>
        <taxon>Peptococcus</taxon>
    </lineage>
</organism>
<keyword evidence="12" id="KW-0133">Cell shape</keyword>
<evidence type="ECO:0000256" key="14">
    <source>
        <dbReference type="ARBA" id="ARBA00022984"/>
    </source>
</evidence>
<dbReference type="InterPro" id="IPR050396">
    <property type="entry name" value="Glycosyltr_51/Transpeptidase"/>
</dbReference>
<evidence type="ECO:0000256" key="8">
    <source>
        <dbReference type="ARBA" id="ARBA00022676"/>
    </source>
</evidence>
<comment type="function">
    <text evidence="1">Cell wall formation. Synthesis of cross-linked peptidoglycan from the lipid intermediates. The enzyme has a penicillin-insensitive transglycosylase N-terminal domain (formation of linear glycan strands) and a penicillin-sensitive transpeptidase C-terminal domain (cross-linking of the peptide subunits).</text>
</comment>
<evidence type="ECO:0000256" key="12">
    <source>
        <dbReference type="ARBA" id="ARBA00022960"/>
    </source>
</evidence>
<dbReference type="RefSeq" id="WP_408976852.1">
    <property type="nucleotide sequence ID" value="NZ_JBJUVG010000002.1"/>
</dbReference>
<evidence type="ECO:0000256" key="24">
    <source>
        <dbReference type="SAM" id="Phobius"/>
    </source>
</evidence>
<keyword evidence="10 24" id="KW-0812">Transmembrane</keyword>
<comment type="caution">
    <text evidence="27">The sequence shown here is derived from an EMBL/GenBank/DDBJ whole genome shotgun (WGS) entry which is preliminary data.</text>
</comment>
<feature type="transmembrane region" description="Helical" evidence="24">
    <location>
        <begin position="21"/>
        <end position="45"/>
    </location>
</feature>
<evidence type="ECO:0000256" key="23">
    <source>
        <dbReference type="SAM" id="MobiDB-lite"/>
    </source>
</evidence>
<keyword evidence="9 27" id="KW-0808">Transferase</keyword>
<sequence length="751" mass="82094">MDNEKNSPDQNPPKRFKWSHLLILAFLLLCVVGVTTVTTVIMAAMGSMPDIEDLDITSYNVTSYIVDKDGDFVDKLSANNNHIQIKYNEISPNMIKSVVAIEDKRFYKHNGIDPIRIGGAFIANLRAGHIVQGGSTITQQLAGMALNKRDEKSYSRKIQEAVLALRIEKQYSKEDIITAYLNRVYLGVGNSGMNCYGVEAAANDLFGKHASELSIAEGAMIAGIIQNPAGHSPISNPDNALARRGQVLQALLANKYITEADYQKAANAPLNLATISVSPETETQTYNQSYIDAVITAAAQKLGLEKDINQLYTGGYIIHTRLDQPLQKYMFDYFNSDYNFPGGASNETLQAAMVIMDAASGGVRAMVGGRHLDENRSRGWNYATQSTRQPGSAFKPIFVYAPAFEKGYGTGSVFKDAPFRSDSGHEIKNADLQYHGDVTIRKAIADSYNTVAVRVLQEIGIKDSLKFAKNIGISTLVEEGNVNDETLSAGLGGLTKGVSVMDMAGAYGAFADGGVYTEPNLISKITDEKGRVIWEEKAERHKGMSPETAYMVTSCLQSVVYEGIGGAAALGDGRTVVGKTGTTDNSKDFWFAGYTPQLVGVVWMGFDTPAPIYGTSTNAAVVFSNIMTYAHRDLPVENFERPEGLVDVLIDTKTGKLATRSTPYAFRHMELYASGTEPTTYSSANYANYYRQQQQNTVQQQQATQNTGQNQQGQQQNQQQQGQQNSQQQTGQQGQYQQNQQYYGQQTGTAA</sequence>
<evidence type="ECO:0000313" key="28">
    <source>
        <dbReference type="Proteomes" id="UP001631949"/>
    </source>
</evidence>
<dbReference type="Proteomes" id="UP001631949">
    <property type="component" value="Unassembled WGS sequence"/>
</dbReference>
<keyword evidence="13" id="KW-0735">Signal-anchor</keyword>
<dbReference type="InterPro" id="IPR001460">
    <property type="entry name" value="PCN-bd_Tpept"/>
</dbReference>
<dbReference type="Gene3D" id="1.10.3810.10">
    <property type="entry name" value="Biosynthetic peptidoglycan transglycosylase-like"/>
    <property type="match status" value="1"/>
</dbReference>
<evidence type="ECO:0000256" key="10">
    <source>
        <dbReference type="ARBA" id="ARBA00022692"/>
    </source>
</evidence>
<feature type="domain" description="Penicillin-binding protein transpeptidase" evidence="25">
    <location>
        <begin position="352"/>
        <end position="627"/>
    </location>
</feature>
<dbReference type="EMBL" id="JBJUVG010000002">
    <property type="protein sequence ID" value="MFM9413238.1"/>
    <property type="molecule type" value="Genomic_DNA"/>
</dbReference>
<evidence type="ECO:0000256" key="6">
    <source>
        <dbReference type="ARBA" id="ARBA00022645"/>
    </source>
</evidence>
<evidence type="ECO:0000256" key="15">
    <source>
        <dbReference type="ARBA" id="ARBA00022989"/>
    </source>
</evidence>
<comment type="catalytic activity">
    <reaction evidence="22">
        <text>[GlcNAc-(1-&gt;4)-Mur2Ac(oyl-L-Ala-gamma-D-Glu-L-Lys-D-Ala-D-Ala)](n)-di-trans,octa-cis-undecaprenyl diphosphate + beta-D-GlcNAc-(1-&gt;4)-Mur2Ac(oyl-L-Ala-gamma-D-Glu-L-Lys-D-Ala-D-Ala)-di-trans,octa-cis-undecaprenyl diphosphate = [GlcNAc-(1-&gt;4)-Mur2Ac(oyl-L-Ala-gamma-D-Glu-L-Lys-D-Ala-D-Ala)](n+1)-di-trans,octa-cis-undecaprenyl diphosphate + di-trans,octa-cis-undecaprenyl diphosphate + H(+)</text>
        <dbReference type="Rhea" id="RHEA:23708"/>
        <dbReference type="Rhea" id="RHEA-COMP:9602"/>
        <dbReference type="Rhea" id="RHEA-COMP:9603"/>
        <dbReference type="ChEBI" id="CHEBI:15378"/>
        <dbReference type="ChEBI" id="CHEBI:58405"/>
        <dbReference type="ChEBI" id="CHEBI:60033"/>
        <dbReference type="ChEBI" id="CHEBI:78435"/>
        <dbReference type="EC" id="2.4.99.28"/>
    </reaction>
</comment>
<dbReference type="Gene3D" id="3.40.710.10">
    <property type="entry name" value="DD-peptidase/beta-lactamase superfamily"/>
    <property type="match status" value="1"/>
</dbReference>
<dbReference type="SUPFAM" id="SSF56601">
    <property type="entry name" value="beta-lactamase/transpeptidase-like"/>
    <property type="match status" value="1"/>
</dbReference>
<evidence type="ECO:0000256" key="4">
    <source>
        <dbReference type="ARBA" id="ARBA00018638"/>
    </source>
</evidence>
<evidence type="ECO:0000256" key="17">
    <source>
        <dbReference type="ARBA" id="ARBA00023251"/>
    </source>
</evidence>
<gene>
    <name evidence="27" type="ORF">ACKQTC_02495</name>
</gene>
<dbReference type="EC" id="2.4.99.28" evidence="21"/>
<reference evidence="27 28" key="1">
    <citation type="journal article" date="2016" name="Int. J. Syst. Evol. Microbiol.">
        <title>Peptococcus simiae sp. nov., isolated from rhesus macaque faeces and emended description of the genus Peptococcus.</title>
        <authorList>
            <person name="Shkoporov A.N."/>
            <person name="Efimov B.A."/>
            <person name="Kondova I."/>
            <person name="Ouwerling B."/>
            <person name="Chaplin A.V."/>
            <person name="Shcherbakova V.A."/>
            <person name="Langermans J.A.M."/>
        </authorList>
    </citation>
    <scope>NUCLEOTIDE SEQUENCE [LARGE SCALE GENOMIC DNA]</scope>
    <source>
        <strain evidence="27 28">M108</strain>
    </source>
</reference>
<feature type="domain" description="Glycosyl transferase family 51" evidence="26">
    <location>
        <begin position="70"/>
        <end position="250"/>
    </location>
</feature>
<accession>A0ABW9GYP0</accession>
<evidence type="ECO:0000256" key="21">
    <source>
        <dbReference type="ARBA" id="ARBA00044770"/>
    </source>
</evidence>
<evidence type="ECO:0000256" key="20">
    <source>
        <dbReference type="ARBA" id="ARBA00034000"/>
    </source>
</evidence>
<keyword evidence="18" id="KW-0511">Multifunctional enzyme</keyword>
<evidence type="ECO:0000256" key="22">
    <source>
        <dbReference type="ARBA" id="ARBA00049902"/>
    </source>
</evidence>
<dbReference type="InterPro" id="IPR001264">
    <property type="entry name" value="Glyco_trans_51"/>
</dbReference>
<dbReference type="EC" id="3.4.16.4" evidence="3"/>
<dbReference type="PANTHER" id="PTHR32282:SF11">
    <property type="entry name" value="PENICILLIN-BINDING PROTEIN 1B"/>
    <property type="match status" value="1"/>
</dbReference>
<keyword evidence="11" id="KW-0378">Hydrolase</keyword>
<dbReference type="PANTHER" id="PTHR32282">
    <property type="entry name" value="BINDING PROTEIN TRANSPEPTIDASE, PUTATIVE-RELATED"/>
    <property type="match status" value="1"/>
</dbReference>
<keyword evidence="6" id="KW-0121">Carboxypeptidase</keyword>
<dbReference type="NCBIfam" id="TIGR02074">
    <property type="entry name" value="PBP_1a_fam"/>
    <property type="match status" value="1"/>
</dbReference>